<evidence type="ECO:0000256" key="1">
    <source>
        <dbReference type="ARBA" id="ARBA00010824"/>
    </source>
</evidence>
<dbReference type="HAMAP" id="MF_00498">
    <property type="entry name" value="UPF0179"/>
    <property type="match status" value="1"/>
</dbReference>
<accession>A0AAF0D370</accession>
<evidence type="ECO:0000313" key="4">
    <source>
        <dbReference type="Proteomes" id="UP000186851"/>
    </source>
</evidence>
<dbReference type="InterPro" id="IPR005369">
    <property type="entry name" value="UPF0179"/>
</dbReference>
<reference evidence="3" key="2">
    <citation type="journal article" date="2022" name="Nat. Microbiol.">
        <title>A closed Candidatus Odinarchaeum chromosome exposes Asgard archaeal viruses.</title>
        <authorList>
            <person name="Tamarit D."/>
            <person name="Caceres E.F."/>
            <person name="Krupovic M."/>
            <person name="Nijland R."/>
            <person name="Eme L."/>
            <person name="Robinson N.P."/>
            <person name="Ettema T.J.G."/>
        </authorList>
    </citation>
    <scope>NUCLEOTIDE SEQUENCE</scope>
    <source>
        <strain evidence="3">LCB_4</strain>
    </source>
</reference>
<dbReference type="Proteomes" id="UP000186851">
    <property type="component" value="Chromosome"/>
</dbReference>
<name>A0AAF0D370_ODILC</name>
<dbReference type="EMBL" id="CP091871">
    <property type="protein sequence ID" value="WEU40790.1"/>
    <property type="molecule type" value="Genomic_DNA"/>
</dbReference>
<evidence type="ECO:0000256" key="2">
    <source>
        <dbReference type="HAMAP-Rule" id="MF_00498"/>
    </source>
</evidence>
<protein>
    <recommendedName>
        <fullName evidence="2">UPF0179 protein OdinLCB4_002410</fullName>
    </recommendedName>
</protein>
<sequence>MGVITLISIHQAKIGHKFIFYNELPECAQCNLKTVCSDNLIKGRLYQVVKILNKKHPCKILETEMAVVEVEYPHIEALIDTRKVFEGAIIIFEPIEEELPEELEKYREPEGLKKGDKCKIIRVIEHPATVKQNYKLCQLELVPPISGK</sequence>
<dbReference type="PANTHER" id="PTHR40699">
    <property type="entry name" value="UPF0179 PROTEIN MJ1627"/>
    <property type="match status" value="1"/>
</dbReference>
<proteinExistence type="inferred from homology"/>
<dbReference type="AlphaFoldDB" id="A0AAF0D370"/>
<dbReference type="Pfam" id="PF03684">
    <property type="entry name" value="UPF0179"/>
    <property type="match status" value="1"/>
</dbReference>
<gene>
    <name evidence="3" type="ORF">OdinLCB4_002410</name>
</gene>
<dbReference type="PANTHER" id="PTHR40699:SF1">
    <property type="entry name" value="UPF0179 PROTEIN MJ1627"/>
    <property type="match status" value="1"/>
</dbReference>
<reference evidence="3" key="1">
    <citation type="journal article" date="2017" name="Nature">
        <title>Asgard archaea illuminate the origin of eukaryotic cellular complexity.</title>
        <authorList>
            <person name="Zaremba-Niedzwiedzka K."/>
            <person name="Caceres E.F."/>
            <person name="Saw J.H."/>
            <person name="Backstrom D."/>
            <person name="Juzokaite L."/>
            <person name="Vancaester E."/>
            <person name="Seitz K.W."/>
            <person name="Anantharaman K."/>
            <person name="Starnawski P."/>
            <person name="Kjeldsen K.U."/>
            <person name="Scott M.B."/>
            <person name="Nunoura T."/>
            <person name="Banfield J.F."/>
            <person name="Schramm A."/>
            <person name="Baker B.J."/>
            <person name="Spang A."/>
            <person name="Ettema T.J.G."/>
        </authorList>
    </citation>
    <scope>NUCLEOTIDE SEQUENCE</scope>
    <source>
        <strain evidence="3">LCB_4</strain>
    </source>
</reference>
<dbReference type="KEGG" id="oyw:OdinLCB4_002410"/>
<organism evidence="3 4">
    <name type="scientific">Odinarchaeota yellowstonii (strain LCB_4)</name>
    <dbReference type="NCBI Taxonomy" id="1841599"/>
    <lineage>
        <taxon>Archaea</taxon>
        <taxon>Promethearchaeati</taxon>
        <taxon>Candidatus Odinarchaeota</taxon>
        <taxon>Candidatus Odinarchaeia</taxon>
        <taxon>Candidatus Odinarchaeales</taxon>
        <taxon>Candidatus Odinarchaeaceae</taxon>
        <taxon>Candidatus Odinarchaeum</taxon>
    </lineage>
</organism>
<comment type="similarity">
    <text evidence="1 2">Belongs to the UPF0179 family.</text>
</comment>
<evidence type="ECO:0000313" key="3">
    <source>
        <dbReference type="EMBL" id="WEU40790.1"/>
    </source>
</evidence>